<dbReference type="STRING" id="1384459.GL4_1964"/>
<dbReference type="PANTHER" id="PTHR43176:SF3">
    <property type="entry name" value="3-HYDROXYISOBUTYRYL-COA HYDROLASE, MITOCHONDRIAL"/>
    <property type="match status" value="1"/>
</dbReference>
<dbReference type="OrthoDB" id="9790967at2"/>
<evidence type="ECO:0000256" key="2">
    <source>
        <dbReference type="ARBA" id="ARBA00011915"/>
    </source>
</evidence>
<dbReference type="Pfam" id="PF16113">
    <property type="entry name" value="ECH_2"/>
    <property type="match status" value="1"/>
</dbReference>
<dbReference type="KEGG" id="mcg:GL4_1964"/>
<gene>
    <name evidence="5" type="ORF">GL4_1964</name>
</gene>
<accession>A0A0A8K605</accession>
<keyword evidence="3 5" id="KW-0378">Hydrolase</keyword>
<dbReference type="InterPro" id="IPR032259">
    <property type="entry name" value="HIBYL-CoA-H"/>
</dbReference>
<comment type="catalytic activity">
    <reaction evidence="1">
        <text>3-hydroxy-2-methylpropanoyl-CoA + H2O = 3-hydroxy-2-methylpropanoate + CoA + H(+)</text>
        <dbReference type="Rhea" id="RHEA:20888"/>
        <dbReference type="ChEBI" id="CHEBI:11805"/>
        <dbReference type="ChEBI" id="CHEBI:15377"/>
        <dbReference type="ChEBI" id="CHEBI:15378"/>
        <dbReference type="ChEBI" id="CHEBI:57287"/>
        <dbReference type="ChEBI" id="CHEBI:57340"/>
        <dbReference type="EC" id="3.1.2.4"/>
    </reaction>
</comment>
<dbReference type="Proteomes" id="UP000031643">
    <property type="component" value="Chromosome"/>
</dbReference>
<dbReference type="InterPro" id="IPR045004">
    <property type="entry name" value="ECH_dom"/>
</dbReference>
<dbReference type="GO" id="GO:0003860">
    <property type="term" value="F:3-hydroxyisobutyryl-CoA hydrolase activity"/>
    <property type="evidence" value="ECO:0007669"/>
    <property type="project" value="UniProtKB-EC"/>
</dbReference>
<dbReference type="InterPro" id="IPR029045">
    <property type="entry name" value="ClpP/crotonase-like_dom_sf"/>
</dbReference>
<dbReference type="CDD" id="cd06558">
    <property type="entry name" value="crotonase-like"/>
    <property type="match status" value="1"/>
</dbReference>
<sequence>MSEPLGITFEEHDRAGVVTLDRPTRLNALTREMFEALSANYRRWEPAAQIYGVVMESTHPKVFCSGGDLKVLNQLNHDGAVDEIREFYRSAYTHVWVLEKFIRPNVPLINGLAFGGGIGISLLGTHCIAGEGYRFAMPQVGIGFLPDIGGTYFLPRLDGWVGTYLALTGAEIGPADAHRLRLVSHYIPSAYFDVIKRALADNHPIDRLLDGLHQDPGEGDLVRLTPAINRIFSAETVEEILERLDAEPEGPYETWAKETAATLRQKSPTSLKIALQQMLRGKSLSLIEALKLEFRLASHLVTMPDFKEGIDAKIAGKGRAPKWTPETVAGVDDSRIESLFETPVDGELELNEPKQIFQ</sequence>
<dbReference type="Gene3D" id="3.90.226.10">
    <property type="entry name" value="2-enoyl-CoA Hydratase, Chain A, domain 1"/>
    <property type="match status" value="1"/>
</dbReference>
<dbReference type="GO" id="GO:0006574">
    <property type="term" value="P:L-valine catabolic process"/>
    <property type="evidence" value="ECO:0007669"/>
    <property type="project" value="TreeGrafter"/>
</dbReference>
<evidence type="ECO:0000313" key="6">
    <source>
        <dbReference type="Proteomes" id="UP000031643"/>
    </source>
</evidence>
<dbReference type="EC" id="3.1.2.4" evidence="2"/>
<keyword evidence="6" id="KW-1185">Reference proteome</keyword>
<protein>
    <recommendedName>
        <fullName evidence="2">3-hydroxyisobutyryl-CoA hydrolase</fullName>
        <ecNumber evidence="2">3.1.2.4</ecNumber>
    </recommendedName>
</protein>
<reference evidence="5 6" key="1">
    <citation type="submission" date="2014-09" db="EMBL/GenBank/DDBJ databases">
        <title>Genome sequencing of Methyloceanibacter caenitepidi Gela4.</title>
        <authorList>
            <person name="Takeuchi M."/>
            <person name="Susumu S."/>
            <person name="Kamagata Y."/>
            <person name="Oshima K."/>
            <person name="Hattori M."/>
            <person name="Iwasaki W."/>
        </authorList>
    </citation>
    <scope>NUCLEOTIDE SEQUENCE [LARGE SCALE GENOMIC DNA]</scope>
    <source>
        <strain evidence="5 6">Gela4</strain>
    </source>
</reference>
<evidence type="ECO:0000256" key="3">
    <source>
        <dbReference type="ARBA" id="ARBA00022801"/>
    </source>
</evidence>
<dbReference type="AlphaFoldDB" id="A0A0A8K605"/>
<dbReference type="HOGENOM" id="CLU_009834_22_1_5"/>
<evidence type="ECO:0000259" key="4">
    <source>
        <dbReference type="Pfam" id="PF16113"/>
    </source>
</evidence>
<organism evidence="5 6">
    <name type="scientific">Methyloceanibacter caenitepidi</name>
    <dbReference type="NCBI Taxonomy" id="1384459"/>
    <lineage>
        <taxon>Bacteria</taxon>
        <taxon>Pseudomonadati</taxon>
        <taxon>Pseudomonadota</taxon>
        <taxon>Alphaproteobacteria</taxon>
        <taxon>Hyphomicrobiales</taxon>
        <taxon>Hyphomicrobiaceae</taxon>
        <taxon>Methyloceanibacter</taxon>
    </lineage>
</organism>
<dbReference type="EMBL" id="AP014648">
    <property type="protein sequence ID" value="BAQ17414.1"/>
    <property type="molecule type" value="Genomic_DNA"/>
</dbReference>
<dbReference type="SUPFAM" id="SSF52096">
    <property type="entry name" value="ClpP/crotonase"/>
    <property type="match status" value="1"/>
</dbReference>
<dbReference type="NCBIfam" id="NF004127">
    <property type="entry name" value="PRK05617.1"/>
    <property type="match status" value="1"/>
</dbReference>
<evidence type="ECO:0000256" key="1">
    <source>
        <dbReference type="ARBA" id="ARBA00001709"/>
    </source>
</evidence>
<feature type="domain" description="Enoyl-CoA hydratase/isomerase" evidence="4">
    <location>
        <begin position="16"/>
        <end position="340"/>
    </location>
</feature>
<dbReference type="PANTHER" id="PTHR43176">
    <property type="entry name" value="3-HYDROXYISOBUTYRYL-COA HYDROLASE-RELATED"/>
    <property type="match status" value="1"/>
</dbReference>
<dbReference type="RefSeq" id="WP_045366940.1">
    <property type="nucleotide sequence ID" value="NZ_AP014648.1"/>
</dbReference>
<proteinExistence type="predicted"/>
<name>A0A0A8K605_9HYPH</name>
<evidence type="ECO:0000313" key="5">
    <source>
        <dbReference type="EMBL" id="BAQ17414.1"/>
    </source>
</evidence>